<feature type="region of interest" description="Disordered" evidence="2">
    <location>
        <begin position="372"/>
        <end position="428"/>
    </location>
</feature>
<dbReference type="SUPFAM" id="SSF57756">
    <property type="entry name" value="Retrovirus zinc finger-like domains"/>
    <property type="match status" value="1"/>
</dbReference>
<dbReference type="GO" id="GO:0003676">
    <property type="term" value="F:nucleic acid binding"/>
    <property type="evidence" value="ECO:0007669"/>
    <property type="project" value="InterPro"/>
</dbReference>
<keyword evidence="1" id="KW-0862">Zinc</keyword>
<sequence length="478" mass="52663">MSMESSLTPCSMPDTCDLNLLLAPSPGNEQSADQCLPTTPKGLSQDLSMVSPNNTVDSSNSSVTRIKTRLRPRSELPRCTPSSTRSLRSRLKSAQLPLAKSKPKRKVAKKKMPSANMDNPNSQFDVLVSIVSDMKASIDTLKSNIECIQTDLHAFQSTNTDLVKQLAAKTMAYKELDDENTHLRKQLIACKEQSSTSVNDPKTLVIGSSIIRDIDSSKLLHTDIECIRGGKIKDAHKRLTELDQSYSRIVIQMASNDASQKDATVKGITDEYSTLLTGAKNLCDDICVSSICPRTDKPEVQELIEGVNAELNDLCQNDTKLTFINNDETFRLQNNAINTGFLDSHGLHLSKAGSNSLAKNMKLKAKPNHCNDITKSFQHNKRHTNTHAKVTNSSNNDNNAEWQTVNRKNARRHPANRTSSSVSPQNDTNNKPACFKCGETSHLASTCWHPSSVRCYGCNSLGHKESRCTKKSSSITTQ</sequence>
<dbReference type="SUPFAM" id="SSF52266">
    <property type="entry name" value="SGNH hydrolase"/>
    <property type="match status" value="1"/>
</dbReference>
<proteinExistence type="predicted"/>
<evidence type="ECO:0000259" key="3">
    <source>
        <dbReference type="PROSITE" id="PS50158"/>
    </source>
</evidence>
<evidence type="ECO:0000256" key="2">
    <source>
        <dbReference type="SAM" id="MobiDB-lite"/>
    </source>
</evidence>
<dbReference type="Gene3D" id="3.40.50.1110">
    <property type="entry name" value="SGNH hydrolase"/>
    <property type="match status" value="1"/>
</dbReference>
<organism evidence="4 5">
    <name type="scientific">Owenia fusiformis</name>
    <name type="common">Polychaete worm</name>
    <dbReference type="NCBI Taxonomy" id="6347"/>
    <lineage>
        <taxon>Eukaryota</taxon>
        <taxon>Metazoa</taxon>
        <taxon>Spiralia</taxon>
        <taxon>Lophotrochozoa</taxon>
        <taxon>Annelida</taxon>
        <taxon>Polychaeta</taxon>
        <taxon>Sedentaria</taxon>
        <taxon>Canalipalpata</taxon>
        <taxon>Sabellida</taxon>
        <taxon>Oweniida</taxon>
        <taxon>Oweniidae</taxon>
        <taxon>Owenia</taxon>
    </lineage>
</organism>
<dbReference type="OrthoDB" id="6110336at2759"/>
<keyword evidence="1" id="KW-0863">Zinc-finger</keyword>
<dbReference type="AlphaFoldDB" id="A0A8S4PXF9"/>
<comment type="caution">
    <text evidence="4">The sequence shown here is derived from an EMBL/GenBank/DDBJ whole genome shotgun (WGS) entry which is preliminary data.</text>
</comment>
<evidence type="ECO:0000313" key="5">
    <source>
        <dbReference type="Proteomes" id="UP000749559"/>
    </source>
</evidence>
<feature type="compositionally biased region" description="Polar residues" evidence="2">
    <location>
        <begin position="387"/>
        <end position="407"/>
    </location>
</feature>
<feature type="compositionally biased region" description="Low complexity" evidence="2">
    <location>
        <begin position="77"/>
        <end position="86"/>
    </location>
</feature>
<gene>
    <name evidence="4" type="ORF">OFUS_LOCUS21705</name>
</gene>
<keyword evidence="5" id="KW-1185">Reference proteome</keyword>
<dbReference type="InterPro" id="IPR036875">
    <property type="entry name" value="Znf_CCHC_sf"/>
</dbReference>
<feature type="region of interest" description="Disordered" evidence="2">
    <location>
        <begin position="22"/>
        <end position="120"/>
    </location>
</feature>
<dbReference type="InterPro" id="IPR001878">
    <property type="entry name" value="Znf_CCHC"/>
</dbReference>
<name>A0A8S4PXF9_OWEFU</name>
<feature type="compositionally biased region" description="Polar residues" evidence="2">
    <location>
        <begin position="416"/>
        <end position="428"/>
    </location>
</feature>
<feature type="compositionally biased region" description="Low complexity" evidence="2">
    <location>
        <begin position="50"/>
        <end position="63"/>
    </location>
</feature>
<protein>
    <recommendedName>
        <fullName evidence="3">CCHC-type domain-containing protein</fullName>
    </recommendedName>
</protein>
<dbReference type="PROSITE" id="PS50158">
    <property type="entry name" value="ZF_CCHC"/>
    <property type="match status" value="1"/>
</dbReference>
<accession>A0A8S4PXF9</accession>
<keyword evidence="1" id="KW-0479">Metal-binding</keyword>
<feature type="compositionally biased region" description="Polar residues" evidence="2">
    <location>
        <begin position="27"/>
        <end position="48"/>
    </location>
</feature>
<dbReference type="GO" id="GO:0008270">
    <property type="term" value="F:zinc ion binding"/>
    <property type="evidence" value="ECO:0007669"/>
    <property type="project" value="UniProtKB-KW"/>
</dbReference>
<evidence type="ECO:0000256" key="1">
    <source>
        <dbReference type="PROSITE-ProRule" id="PRU00047"/>
    </source>
</evidence>
<dbReference type="Gene3D" id="4.10.60.10">
    <property type="entry name" value="Zinc finger, CCHC-type"/>
    <property type="match status" value="1"/>
</dbReference>
<dbReference type="Proteomes" id="UP000749559">
    <property type="component" value="Unassembled WGS sequence"/>
</dbReference>
<reference evidence="4" key="1">
    <citation type="submission" date="2022-03" db="EMBL/GenBank/DDBJ databases">
        <authorList>
            <person name="Martin C."/>
        </authorList>
    </citation>
    <scope>NUCLEOTIDE SEQUENCE</scope>
</reference>
<feature type="compositionally biased region" description="Basic residues" evidence="2">
    <location>
        <begin position="101"/>
        <end position="112"/>
    </location>
</feature>
<feature type="domain" description="CCHC-type" evidence="3">
    <location>
        <begin position="434"/>
        <end position="447"/>
    </location>
</feature>
<evidence type="ECO:0000313" key="4">
    <source>
        <dbReference type="EMBL" id="CAH1797419.1"/>
    </source>
</evidence>
<dbReference type="InterPro" id="IPR036514">
    <property type="entry name" value="SGNH_hydro_sf"/>
</dbReference>
<dbReference type="EMBL" id="CAIIXF020000010">
    <property type="protein sequence ID" value="CAH1797419.1"/>
    <property type="molecule type" value="Genomic_DNA"/>
</dbReference>
<dbReference type="SMART" id="SM00343">
    <property type="entry name" value="ZnF_C2HC"/>
    <property type="match status" value="2"/>
</dbReference>